<dbReference type="InterPro" id="IPR011990">
    <property type="entry name" value="TPR-like_helical_dom_sf"/>
</dbReference>
<evidence type="ECO:0000256" key="1">
    <source>
        <dbReference type="HAMAP-Rule" id="MF_02066"/>
    </source>
</evidence>
<gene>
    <name evidence="1" type="primary">cpoB</name>
    <name evidence="3" type="ORF">LMG27198_19490</name>
</gene>
<dbReference type="RefSeq" id="WP_281802486.1">
    <property type="nucleotide sequence ID" value="NZ_BSEC01000001.1"/>
</dbReference>
<keyword evidence="1" id="KW-0131">Cell cycle</keyword>
<dbReference type="Gene3D" id="1.25.40.10">
    <property type="entry name" value="Tetratricopeptide repeat domain"/>
    <property type="match status" value="1"/>
</dbReference>
<protein>
    <recommendedName>
        <fullName evidence="1">Cell division coordinator CpoB</fullName>
    </recommendedName>
</protein>
<dbReference type="HAMAP" id="MF_02066">
    <property type="entry name" value="CpoB"/>
    <property type="match status" value="1"/>
</dbReference>
<reference evidence="3" key="1">
    <citation type="journal article" date="2023" name="Int. J. Syst. Evol. Microbiol.">
        <title>Methylocystis iwaonis sp. nov., a type II methane-oxidizing bacterium from surface soil of a rice paddy field in Japan, and emended description of the genus Methylocystis (ex Whittenbury et al. 1970) Bowman et al. 1993.</title>
        <authorList>
            <person name="Kaise H."/>
            <person name="Sawadogo J.B."/>
            <person name="Alam M.S."/>
            <person name="Ueno C."/>
            <person name="Dianou D."/>
            <person name="Shinjo R."/>
            <person name="Asakawa S."/>
        </authorList>
    </citation>
    <scope>NUCLEOTIDE SEQUENCE</scope>
    <source>
        <strain evidence="3">LMG27198</strain>
    </source>
</reference>
<dbReference type="SUPFAM" id="SSF48452">
    <property type="entry name" value="TPR-like"/>
    <property type="match status" value="1"/>
</dbReference>
<accession>A0A9W6GTU2</accession>
<keyword evidence="1" id="KW-0175">Coiled coil</keyword>
<organism evidence="3 4">
    <name type="scientific">Methylocystis echinoides</name>
    <dbReference type="NCBI Taxonomy" id="29468"/>
    <lineage>
        <taxon>Bacteria</taxon>
        <taxon>Pseudomonadati</taxon>
        <taxon>Pseudomonadota</taxon>
        <taxon>Alphaproteobacteria</taxon>
        <taxon>Hyphomicrobiales</taxon>
        <taxon>Methylocystaceae</taxon>
        <taxon>Methylocystis</taxon>
    </lineage>
</organism>
<dbReference type="EMBL" id="BSEC01000001">
    <property type="protein sequence ID" value="GLI92957.1"/>
    <property type="molecule type" value="Genomic_DNA"/>
</dbReference>
<dbReference type="InterPro" id="IPR019734">
    <property type="entry name" value="TPR_rpt"/>
</dbReference>
<dbReference type="InterPro" id="IPR034706">
    <property type="entry name" value="CpoB"/>
</dbReference>
<keyword evidence="1" id="KW-0574">Periplasm</keyword>
<dbReference type="GO" id="GO:0030288">
    <property type="term" value="C:outer membrane-bounded periplasmic space"/>
    <property type="evidence" value="ECO:0007669"/>
    <property type="project" value="UniProtKB-UniRule"/>
</dbReference>
<comment type="function">
    <text evidence="1">Mediates coordination of peptidoglycan synthesis and outer membrane constriction during cell division.</text>
</comment>
<name>A0A9W6GTU2_9HYPH</name>
<dbReference type="InterPro" id="IPR014162">
    <property type="entry name" value="CpoB_C"/>
</dbReference>
<feature type="region of interest" description="Disordered" evidence="2">
    <location>
        <begin position="106"/>
        <end position="189"/>
    </location>
</feature>
<feature type="coiled-coil region" evidence="1">
    <location>
        <begin position="72"/>
        <end position="106"/>
    </location>
</feature>
<dbReference type="Pfam" id="PF13432">
    <property type="entry name" value="TPR_16"/>
    <property type="match status" value="1"/>
</dbReference>
<sequence length="349" mass="35897" precursor="true">MMSRIALSAALCLSAGAAMAFDASVARPAAPVVLAQYFNHNTGQMDAPGEPEGGAGAGSAAGSDPAAMPMRIERLERDLRRLTGQNEELQHKVQVLEEQLRAANAGRPVDSAAPGATAHPVTPGATTPAASTPPAPAPVGGGRRGDAFDPAAEPNAPGAPKPLGATAPSAPLTSPPRAATGAVTNAPPVREVGQPLDIAHGRLVGDATTPAPEIAPAPEAVPLGPKEEYEEAVGMLKAGKFEAAEKSLQSFLARNPKSKFAPAATFNLGESFFLRARHREAAERYLEITTKYGQSAQAPDALLRLGQSLGAMGAKEQACASFNEVGVKYPGSAVRIRDAAQRESKKLQC</sequence>
<feature type="chain" id="PRO_5041029224" description="Cell division coordinator CpoB" evidence="1">
    <location>
        <begin position="21"/>
        <end position="349"/>
    </location>
</feature>
<evidence type="ECO:0000313" key="3">
    <source>
        <dbReference type="EMBL" id="GLI92957.1"/>
    </source>
</evidence>
<dbReference type="NCBIfam" id="TIGR02795">
    <property type="entry name" value="tol_pal_ybgF"/>
    <property type="match status" value="1"/>
</dbReference>
<comment type="caution">
    <text evidence="3">The sequence shown here is derived from an EMBL/GenBank/DDBJ whole genome shotgun (WGS) entry which is preliminary data.</text>
</comment>
<proteinExistence type="inferred from homology"/>
<dbReference type="Proteomes" id="UP001144323">
    <property type="component" value="Unassembled WGS sequence"/>
</dbReference>
<comment type="subcellular location">
    <subcellularLocation>
        <location evidence="1">Periplasm</location>
    </subcellularLocation>
</comment>
<comment type="similarity">
    <text evidence="1">Belongs to the CpoB family.</text>
</comment>
<keyword evidence="1" id="KW-0732">Signal</keyword>
<dbReference type="GO" id="GO:0043093">
    <property type="term" value="P:FtsZ-dependent cytokinesis"/>
    <property type="evidence" value="ECO:0007669"/>
    <property type="project" value="UniProtKB-UniRule"/>
</dbReference>
<keyword evidence="4" id="KW-1185">Reference proteome</keyword>
<keyword evidence="1" id="KW-0132">Cell division</keyword>
<dbReference type="Pfam" id="PF13174">
    <property type="entry name" value="TPR_6"/>
    <property type="match status" value="1"/>
</dbReference>
<dbReference type="CDD" id="cd14686">
    <property type="entry name" value="bZIP"/>
    <property type="match status" value="1"/>
</dbReference>
<evidence type="ECO:0000313" key="4">
    <source>
        <dbReference type="Proteomes" id="UP001144323"/>
    </source>
</evidence>
<dbReference type="AlphaFoldDB" id="A0A9W6GTU2"/>
<feature type="signal peptide" evidence="1">
    <location>
        <begin position="1"/>
        <end position="20"/>
    </location>
</feature>
<feature type="region of interest" description="Disordered" evidence="2">
    <location>
        <begin position="44"/>
        <end position="66"/>
    </location>
</feature>
<evidence type="ECO:0000256" key="2">
    <source>
        <dbReference type="SAM" id="MobiDB-lite"/>
    </source>
</evidence>
<feature type="compositionally biased region" description="Low complexity" evidence="2">
    <location>
        <begin position="165"/>
        <end position="180"/>
    </location>
</feature>
<feature type="compositionally biased region" description="Low complexity" evidence="2">
    <location>
        <begin position="112"/>
        <end position="130"/>
    </location>
</feature>